<evidence type="ECO:0000256" key="1">
    <source>
        <dbReference type="ARBA" id="ARBA00001932"/>
    </source>
</evidence>
<evidence type="ECO:0000256" key="5">
    <source>
        <dbReference type="ARBA" id="ARBA00022827"/>
    </source>
</evidence>
<dbReference type="Gene3D" id="3.40.50.620">
    <property type="entry name" value="HUPs"/>
    <property type="match status" value="1"/>
</dbReference>
<dbReference type="Gene3D" id="1.25.40.80">
    <property type="match status" value="1"/>
</dbReference>
<protein>
    <submittedName>
        <fullName evidence="9">DNA photolyase family protein</fullName>
    </submittedName>
</protein>
<gene>
    <name evidence="9" type="ORF">MQC88_01895</name>
</gene>
<dbReference type="PROSITE" id="PS00394">
    <property type="entry name" value="DNA_PHOTOLYASES_1_1"/>
    <property type="match status" value="1"/>
</dbReference>
<name>A0ABT0A176_9GAMM</name>
<comment type="caution">
    <text evidence="9">The sequence shown here is derived from an EMBL/GenBank/DDBJ whole genome shotgun (WGS) entry which is preliminary data.</text>
</comment>
<dbReference type="InterPro" id="IPR036155">
    <property type="entry name" value="Crypto/Photolyase_N_sf"/>
</dbReference>
<comment type="cofactor">
    <cofactor evidence="2">
        <name>FAD</name>
        <dbReference type="ChEBI" id="CHEBI:57692"/>
    </cofactor>
</comment>
<evidence type="ECO:0000256" key="3">
    <source>
        <dbReference type="ARBA" id="ARBA00005862"/>
    </source>
</evidence>
<sequence>MSPGIFWFRRDLRLADNPALDRACASHEKLLLVYIDDDRKQPYDARRAWLARSLQSLAADIGERGGTLHVLAGNPDSLLPRLAAASGAEAVHVSAMQEPDADARDARLAAMLARDNVALRRAGGRLLTDPDLVRTRDDAPYRVFTPFFKAARPAWRHRSRVAPGRFRCLELPASLAGALSPIAAPQPGWDRGFWQAWTPGETGARRRLDTFTERLDAYPAERDVPAIDGTSRLSPHLHFGEISVGRALDAARAHGGNGADKFIAELGWREFAYYVLHHWPDSVEENHNRRFDGLAWRHDPAALDAWQRGRTGVPLVDAGMRQLWHEGWMHNRVRMVVASWLTKHMGHHWRDGAAWFMRTLVDADIANNALGWQWVAGTGVDAAPYFRIFNPVTQSRRFDPRGLYLRRWLPELALLDDVAIHAPWEAGHVPRGYPPRPMVDLAAGRAAALARLKSVSG</sequence>
<accession>A0ABT0A176</accession>
<dbReference type="PRINTS" id="PR00147">
    <property type="entry name" value="DNAPHOTLYASE"/>
</dbReference>
<dbReference type="PROSITE" id="PS51645">
    <property type="entry name" value="PHR_CRY_ALPHA_BETA"/>
    <property type="match status" value="1"/>
</dbReference>
<dbReference type="SUPFAM" id="SSF52425">
    <property type="entry name" value="Cryptochrome/photolyase, N-terminal domain"/>
    <property type="match status" value="1"/>
</dbReference>
<organism evidence="9 10">
    <name type="scientific">Cognatiluteimonas sedimenti</name>
    <dbReference type="NCBI Taxonomy" id="2927791"/>
    <lineage>
        <taxon>Bacteria</taxon>
        <taxon>Pseudomonadati</taxon>
        <taxon>Pseudomonadota</taxon>
        <taxon>Gammaproteobacteria</taxon>
        <taxon>Lysobacterales</taxon>
        <taxon>Lysobacteraceae</taxon>
        <taxon>Cognatiluteimonas</taxon>
    </lineage>
</organism>
<comment type="similarity">
    <text evidence="7">Belongs to the DNA photolyase family.</text>
</comment>
<comment type="cofactor">
    <cofactor evidence="1">
        <name>(6R)-5,10-methylene-5,6,7,8-tetrahydrofolate</name>
        <dbReference type="ChEBI" id="CHEBI:15636"/>
    </cofactor>
</comment>
<dbReference type="EMBL" id="JALGCL010000001">
    <property type="protein sequence ID" value="MCJ0824722.1"/>
    <property type="molecule type" value="Genomic_DNA"/>
</dbReference>
<evidence type="ECO:0000313" key="10">
    <source>
        <dbReference type="Proteomes" id="UP001165423"/>
    </source>
</evidence>
<keyword evidence="6 7" id="KW-0157">Chromophore</keyword>
<dbReference type="InterPro" id="IPR005101">
    <property type="entry name" value="Cryptochr/Photolyase_FAD-bd"/>
</dbReference>
<dbReference type="PANTHER" id="PTHR11455">
    <property type="entry name" value="CRYPTOCHROME"/>
    <property type="match status" value="1"/>
</dbReference>
<dbReference type="PANTHER" id="PTHR11455:SF9">
    <property type="entry name" value="CRYPTOCHROME CIRCADIAN CLOCK 5 ISOFORM X1"/>
    <property type="match status" value="1"/>
</dbReference>
<reference evidence="9 10" key="1">
    <citation type="submission" date="2022-03" db="EMBL/GenBank/DDBJ databases">
        <title>Luteimonas soily sp. nov., a novel bacterium isolated from the soil.</title>
        <authorList>
            <person name="Zhang X."/>
        </authorList>
    </citation>
    <scope>NUCLEOTIDE SEQUENCE [LARGE SCALE GENOMIC DNA]</scope>
    <source>
        <strain evidence="9 10">50</strain>
    </source>
</reference>
<dbReference type="InterPro" id="IPR018394">
    <property type="entry name" value="DNA_photolyase_1_CS_C"/>
</dbReference>
<comment type="similarity">
    <text evidence="3">Belongs to the DNA photolyase class-1 family.</text>
</comment>
<feature type="domain" description="Photolyase/cryptochrome alpha/beta" evidence="8">
    <location>
        <begin position="2"/>
        <end position="127"/>
    </location>
</feature>
<evidence type="ECO:0000256" key="2">
    <source>
        <dbReference type="ARBA" id="ARBA00001974"/>
    </source>
</evidence>
<dbReference type="SUPFAM" id="SSF48173">
    <property type="entry name" value="Cryptochrome/photolyase FAD-binding domain"/>
    <property type="match status" value="1"/>
</dbReference>
<keyword evidence="4 7" id="KW-0285">Flavoprotein</keyword>
<evidence type="ECO:0000313" key="9">
    <source>
        <dbReference type="EMBL" id="MCJ0824722.1"/>
    </source>
</evidence>
<dbReference type="InterPro" id="IPR002081">
    <property type="entry name" value="Cryptochrome/DNA_photolyase_1"/>
</dbReference>
<dbReference type="InterPro" id="IPR014729">
    <property type="entry name" value="Rossmann-like_a/b/a_fold"/>
</dbReference>
<keyword evidence="10" id="KW-1185">Reference proteome</keyword>
<evidence type="ECO:0000256" key="4">
    <source>
        <dbReference type="ARBA" id="ARBA00022630"/>
    </source>
</evidence>
<dbReference type="InterPro" id="IPR006050">
    <property type="entry name" value="DNA_photolyase_N"/>
</dbReference>
<dbReference type="InterPro" id="IPR036134">
    <property type="entry name" value="Crypto/Photolyase_FAD-like_sf"/>
</dbReference>
<dbReference type="Gene3D" id="1.10.579.10">
    <property type="entry name" value="DNA Cyclobutane Dipyrimidine Photolyase, subunit A, domain 3"/>
    <property type="match status" value="1"/>
</dbReference>
<proteinExistence type="inferred from homology"/>
<dbReference type="Pfam" id="PF00875">
    <property type="entry name" value="DNA_photolyase"/>
    <property type="match status" value="1"/>
</dbReference>
<evidence type="ECO:0000256" key="7">
    <source>
        <dbReference type="RuleBase" id="RU004182"/>
    </source>
</evidence>
<dbReference type="Proteomes" id="UP001165423">
    <property type="component" value="Unassembled WGS sequence"/>
</dbReference>
<evidence type="ECO:0000256" key="6">
    <source>
        <dbReference type="ARBA" id="ARBA00022991"/>
    </source>
</evidence>
<dbReference type="Pfam" id="PF03441">
    <property type="entry name" value="FAD_binding_7"/>
    <property type="match status" value="1"/>
</dbReference>
<evidence type="ECO:0000259" key="8">
    <source>
        <dbReference type="PROSITE" id="PS51645"/>
    </source>
</evidence>
<keyword evidence="5 7" id="KW-0274">FAD</keyword>
<dbReference type="RefSeq" id="WP_243320210.1">
    <property type="nucleotide sequence ID" value="NZ_JALGCL010000001.1"/>
</dbReference>